<keyword evidence="2" id="KW-1185">Reference proteome</keyword>
<gene>
    <name evidence="1" type="ORF">F511_06260</name>
</gene>
<organism evidence="1 2">
    <name type="scientific">Dorcoceras hygrometricum</name>
    <dbReference type="NCBI Taxonomy" id="472368"/>
    <lineage>
        <taxon>Eukaryota</taxon>
        <taxon>Viridiplantae</taxon>
        <taxon>Streptophyta</taxon>
        <taxon>Embryophyta</taxon>
        <taxon>Tracheophyta</taxon>
        <taxon>Spermatophyta</taxon>
        <taxon>Magnoliopsida</taxon>
        <taxon>eudicotyledons</taxon>
        <taxon>Gunneridae</taxon>
        <taxon>Pentapetalae</taxon>
        <taxon>asterids</taxon>
        <taxon>lamiids</taxon>
        <taxon>Lamiales</taxon>
        <taxon>Gesneriaceae</taxon>
        <taxon>Didymocarpoideae</taxon>
        <taxon>Trichosporeae</taxon>
        <taxon>Loxocarpinae</taxon>
        <taxon>Dorcoceras</taxon>
    </lineage>
</organism>
<evidence type="ECO:0000313" key="2">
    <source>
        <dbReference type="Proteomes" id="UP000250235"/>
    </source>
</evidence>
<sequence length="55" mass="6161">MTSLYLWVKNTQSNHQVEGDTNFTGLISGNFKLNSLIIDLEIHFVSQGHGRIGKT</sequence>
<reference evidence="1 2" key="1">
    <citation type="journal article" date="2015" name="Proc. Natl. Acad. Sci. U.S.A.">
        <title>The resurrection genome of Boea hygrometrica: A blueprint for survival of dehydration.</title>
        <authorList>
            <person name="Xiao L."/>
            <person name="Yang G."/>
            <person name="Zhang L."/>
            <person name="Yang X."/>
            <person name="Zhao S."/>
            <person name="Ji Z."/>
            <person name="Zhou Q."/>
            <person name="Hu M."/>
            <person name="Wang Y."/>
            <person name="Chen M."/>
            <person name="Xu Y."/>
            <person name="Jin H."/>
            <person name="Xiao X."/>
            <person name="Hu G."/>
            <person name="Bao F."/>
            <person name="Hu Y."/>
            <person name="Wan P."/>
            <person name="Li L."/>
            <person name="Deng X."/>
            <person name="Kuang T."/>
            <person name="Xiang C."/>
            <person name="Zhu J.K."/>
            <person name="Oliver M.J."/>
            <person name="He Y."/>
        </authorList>
    </citation>
    <scope>NUCLEOTIDE SEQUENCE [LARGE SCALE GENOMIC DNA]</scope>
    <source>
        <strain evidence="2">cv. XS01</strain>
    </source>
</reference>
<protein>
    <submittedName>
        <fullName evidence="1">Uncharacterized protein</fullName>
    </submittedName>
</protein>
<accession>A0A2Z7BA81</accession>
<dbReference type="Proteomes" id="UP000250235">
    <property type="component" value="Unassembled WGS sequence"/>
</dbReference>
<evidence type="ECO:0000313" key="1">
    <source>
        <dbReference type="EMBL" id="KZV28826.1"/>
    </source>
</evidence>
<dbReference type="EMBL" id="KV010001">
    <property type="protein sequence ID" value="KZV28826.1"/>
    <property type="molecule type" value="Genomic_DNA"/>
</dbReference>
<name>A0A2Z7BA81_9LAMI</name>
<dbReference type="AlphaFoldDB" id="A0A2Z7BA81"/>
<proteinExistence type="predicted"/>